<dbReference type="AlphaFoldDB" id="A0A6G0MLH9"/>
<evidence type="ECO:0000313" key="5">
    <source>
        <dbReference type="Proteomes" id="UP000488956"/>
    </source>
</evidence>
<evidence type="ECO:0000313" key="2">
    <source>
        <dbReference type="EMBL" id="KAE9066941.1"/>
    </source>
</evidence>
<feature type="signal peptide" evidence="1">
    <location>
        <begin position="1"/>
        <end position="26"/>
    </location>
</feature>
<dbReference type="EMBL" id="QXGC01003855">
    <property type="protein sequence ID" value="KAE9172689.1"/>
    <property type="molecule type" value="Genomic_DNA"/>
</dbReference>
<evidence type="ECO:0000313" key="3">
    <source>
        <dbReference type="EMBL" id="KAE9172689.1"/>
    </source>
</evidence>
<organism evidence="3 4">
    <name type="scientific">Phytophthora fragariae</name>
    <dbReference type="NCBI Taxonomy" id="53985"/>
    <lineage>
        <taxon>Eukaryota</taxon>
        <taxon>Sar</taxon>
        <taxon>Stramenopiles</taxon>
        <taxon>Oomycota</taxon>
        <taxon>Peronosporomycetes</taxon>
        <taxon>Peronosporales</taxon>
        <taxon>Peronosporaceae</taxon>
        <taxon>Phytophthora</taxon>
    </lineage>
</organism>
<evidence type="ECO:0000313" key="4">
    <source>
        <dbReference type="Proteomes" id="UP000476176"/>
    </source>
</evidence>
<keyword evidence="1" id="KW-0732">Signal</keyword>
<accession>A0A6G0MLH9</accession>
<reference evidence="4 5" key="1">
    <citation type="submission" date="2018-09" db="EMBL/GenBank/DDBJ databases">
        <title>Genomic investigation of the strawberry pathogen Phytophthora fragariae indicates pathogenicity is determined by transcriptional variation in three key races.</title>
        <authorList>
            <person name="Adams T.M."/>
            <person name="Armitage A.D."/>
            <person name="Sobczyk M.K."/>
            <person name="Bates H.J."/>
            <person name="Dunwell J.M."/>
            <person name="Nellist C.F."/>
            <person name="Harrison R.J."/>
        </authorList>
    </citation>
    <scope>NUCLEOTIDE SEQUENCE [LARGE SCALE GENOMIC DNA]</scope>
    <source>
        <strain evidence="3 4">BC-23</strain>
        <strain evidence="2 5">ONT-3</strain>
    </source>
</reference>
<dbReference type="Proteomes" id="UP000476176">
    <property type="component" value="Unassembled WGS sequence"/>
</dbReference>
<name>A0A6G0MLH9_9STRA</name>
<feature type="chain" id="PRO_5036174109" description="Secreted protein" evidence="1">
    <location>
        <begin position="27"/>
        <end position="83"/>
    </location>
</feature>
<gene>
    <name evidence="3" type="ORF">PF004_g27199</name>
    <name evidence="2" type="ORF">PF010_g27665</name>
</gene>
<evidence type="ECO:0008006" key="6">
    <source>
        <dbReference type="Google" id="ProtNLM"/>
    </source>
</evidence>
<evidence type="ECO:0000256" key="1">
    <source>
        <dbReference type="SAM" id="SignalP"/>
    </source>
</evidence>
<dbReference type="Proteomes" id="UP000488956">
    <property type="component" value="Unassembled WGS sequence"/>
</dbReference>
<comment type="caution">
    <text evidence="3">The sequence shown here is derived from an EMBL/GenBank/DDBJ whole genome shotgun (WGS) entry which is preliminary data.</text>
</comment>
<proteinExistence type="predicted"/>
<dbReference type="EMBL" id="QXFX01003809">
    <property type="protein sequence ID" value="KAE9066941.1"/>
    <property type="molecule type" value="Genomic_DNA"/>
</dbReference>
<sequence length="83" mass="9223">MPPTQWSEKSIALSAVLNFVLQCTTAVGVAIQIINCRDAMNCNLSVGLSRISYTKVASPRALRLRSFLRGRKLYCNSQMAQEM</sequence>
<protein>
    <recommendedName>
        <fullName evidence="6">Secreted protein</fullName>
    </recommendedName>
</protein>